<name>A0ABN0VU71_9GAMM</name>
<comment type="caution">
    <text evidence="2">The sequence shown here is derived from an EMBL/GenBank/DDBJ whole genome shotgun (WGS) entry which is preliminary data.</text>
</comment>
<gene>
    <name evidence="2" type="ORF">GCM10009129_13640</name>
</gene>
<dbReference type="Proteomes" id="UP001501787">
    <property type="component" value="Unassembled WGS sequence"/>
</dbReference>
<keyword evidence="1" id="KW-1133">Transmembrane helix</keyword>
<sequence>MLVAVSVADATMNIKDAYGTGDSSHTQKTIIKETLKLEGSLGGAGIGSGAVMLAAGAFGIGTFGVGFILVGVVAAGAGIAGGLYGAGLGEDAAEFINKRI</sequence>
<reference evidence="2 3" key="1">
    <citation type="journal article" date="2019" name="Int. J. Syst. Evol. Microbiol.">
        <title>The Global Catalogue of Microorganisms (GCM) 10K type strain sequencing project: providing services to taxonomists for standard genome sequencing and annotation.</title>
        <authorList>
            <consortium name="The Broad Institute Genomics Platform"/>
            <consortium name="The Broad Institute Genome Sequencing Center for Infectious Disease"/>
            <person name="Wu L."/>
            <person name="Ma J."/>
        </authorList>
    </citation>
    <scope>NUCLEOTIDE SEQUENCE [LARGE SCALE GENOMIC DNA]</scope>
    <source>
        <strain evidence="2 3">JCM 16343</strain>
    </source>
</reference>
<accession>A0ABN0VU71</accession>
<feature type="transmembrane region" description="Helical" evidence="1">
    <location>
        <begin position="41"/>
        <end position="61"/>
    </location>
</feature>
<organism evidence="2 3">
    <name type="scientific">Psychrobacter aestuarii</name>
    <dbReference type="NCBI Taxonomy" id="556327"/>
    <lineage>
        <taxon>Bacteria</taxon>
        <taxon>Pseudomonadati</taxon>
        <taxon>Pseudomonadota</taxon>
        <taxon>Gammaproteobacteria</taxon>
        <taxon>Moraxellales</taxon>
        <taxon>Moraxellaceae</taxon>
        <taxon>Psychrobacter</taxon>
    </lineage>
</organism>
<dbReference type="EMBL" id="BAAAFR010000004">
    <property type="protein sequence ID" value="GAA0317420.1"/>
    <property type="molecule type" value="Genomic_DNA"/>
</dbReference>
<keyword evidence="1" id="KW-0472">Membrane</keyword>
<evidence type="ECO:0000313" key="2">
    <source>
        <dbReference type="EMBL" id="GAA0317420.1"/>
    </source>
</evidence>
<keyword evidence="3" id="KW-1185">Reference proteome</keyword>
<evidence type="ECO:0000313" key="3">
    <source>
        <dbReference type="Proteomes" id="UP001501787"/>
    </source>
</evidence>
<evidence type="ECO:0000256" key="1">
    <source>
        <dbReference type="SAM" id="Phobius"/>
    </source>
</evidence>
<dbReference type="RefSeq" id="WP_201504886.1">
    <property type="nucleotide sequence ID" value="NZ_BAAAFR010000004.1"/>
</dbReference>
<protein>
    <submittedName>
        <fullName evidence="2">Uncharacterized protein</fullName>
    </submittedName>
</protein>
<proteinExistence type="predicted"/>
<keyword evidence="1" id="KW-0812">Transmembrane</keyword>
<feature type="transmembrane region" description="Helical" evidence="1">
    <location>
        <begin position="67"/>
        <end position="89"/>
    </location>
</feature>